<evidence type="ECO:0000256" key="1">
    <source>
        <dbReference type="ARBA" id="ARBA00004141"/>
    </source>
</evidence>
<keyword evidence="9" id="KW-1185">Reference proteome</keyword>
<proteinExistence type="inferred from homology"/>
<dbReference type="PANTHER" id="PTHR10332">
    <property type="entry name" value="EQUILIBRATIVE NUCLEOSIDE TRANSPORTER"/>
    <property type="match status" value="1"/>
</dbReference>
<evidence type="ECO:0000256" key="7">
    <source>
        <dbReference type="SAM" id="Phobius"/>
    </source>
</evidence>
<feature type="transmembrane region" description="Helical" evidence="7">
    <location>
        <begin position="86"/>
        <end position="105"/>
    </location>
</feature>
<name>A0AA88DTB2_FICCA</name>
<feature type="transmembrane region" description="Helical" evidence="7">
    <location>
        <begin position="331"/>
        <end position="350"/>
    </location>
</feature>
<accession>A0AA88DTB2</accession>
<feature type="transmembrane region" description="Helical" evidence="7">
    <location>
        <begin position="56"/>
        <end position="74"/>
    </location>
</feature>
<comment type="similarity">
    <text evidence="2">Belongs to the SLC29A/ENT transporter (TC 2.A.57) family.</text>
</comment>
<dbReference type="PANTHER" id="PTHR10332:SF30">
    <property type="entry name" value="EQUILIBRATIVE NUCLEOTIDE TRANSPORTER 2"/>
    <property type="match status" value="1"/>
</dbReference>
<feature type="transmembrane region" description="Helical" evidence="7">
    <location>
        <begin position="17"/>
        <end position="36"/>
    </location>
</feature>
<evidence type="ECO:0000313" key="8">
    <source>
        <dbReference type="EMBL" id="GMN61209.1"/>
    </source>
</evidence>
<dbReference type="EMBL" id="BTGU01000108">
    <property type="protein sequence ID" value="GMN61209.1"/>
    <property type="molecule type" value="Genomic_DNA"/>
</dbReference>
<feature type="transmembrane region" description="Helical" evidence="7">
    <location>
        <begin position="392"/>
        <end position="415"/>
    </location>
</feature>
<evidence type="ECO:0008006" key="10">
    <source>
        <dbReference type="Google" id="ProtNLM"/>
    </source>
</evidence>
<feature type="transmembrane region" description="Helical" evidence="7">
    <location>
        <begin position="185"/>
        <end position="206"/>
    </location>
</feature>
<dbReference type="InterPro" id="IPR002259">
    <property type="entry name" value="Eqnu_transpt"/>
</dbReference>
<protein>
    <recommendedName>
        <fullName evidence="10">Equilibrative nucleoside transporter</fullName>
    </recommendedName>
</protein>
<evidence type="ECO:0000256" key="6">
    <source>
        <dbReference type="ARBA" id="ARBA00023136"/>
    </source>
</evidence>
<dbReference type="Proteomes" id="UP001187192">
    <property type="component" value="Unassembled WGS sequence"/>
</dbReference>
<feature type="transmembrane region" description="Helical" evidence="7">
    <location>
        <begin position="111"/>
        <end position="130"/>
    </location>
</feature>
<keyword evidence="6 7" id="KW-0472">Membrane</keyword>
<reference evidence="8" key="1">
    <citation type="submission" date="2023-07" db="EMBL/GenBank/DDBJ databases">
        <title>draft genome sequence of fig (Ficus carica).</title>
        <authorList>
            <person name="Takahashi T."/>
            <person name="Nishimura K."/>
        </authorList>
    </citation>
    <scope>NUCLEOTIDE SEQUENCE</scope>
</reference>
<organism evidence="8 9">
    <name type="scientific">Ficus carica</name>
    <name type="common">Common fig</name>
    <dbReference type="NCBI Taxonomy" id="3494"/>
    <lineage>
        <taxon>Eukaryota</taxon>
        <taxon>Viridiplantae</taxon>
        <taxon>Streptophyta</taxon>
        <taxon>Embryophyta</taxon>
        <taxon>Tracheophyta</taxon>
        <taxon>Spermatophyta</taxon>
        <taxon>Magnoliopsida</taxon>
        <taxon>eudicotyledons</taxon>
        <taxon>Gunneridae</taxon>
        <taxon>Pentapetalae</taxon>
        <taxon>rosids</taxon>
        <taxon>fabids</taxon>
        <taxon>Rosales</taxon>
        <taxon>Moraceae</taxon>
        <taxon>Ficeae</taxon>
        <taxon>Ficus</taxon>
    </lineage>
</organism>
<dbReference type="PIRSF" id="PIRSF016379">
    <property type="entry name" value="ENT"/>
    <property type="match status" value="1"/>
</dbReference>
<sequence>MAHFDDNGPQARLQGKFAAMVVCWLLGNGCLFSWNSMLTIEDYYGYLFPHYHPSRVLTLVYQPFALGTLSILAYNEAKINTRQRNLFGYFLFFISSLVVLILDLATSGKGGLGTFIGICTLSGVFGIADAHVQGGMVGDLSFMQPELIQSFLAGLAASGALTSALRLITKAAFENSKDGLRKGAILFLTISTIFELLCVILYAFAFPKLPIIKYYRSKAASEGSKTVAADLAAGGIQALPKELLQAEEDPKKHERLGNKELLLQNVDYALDMFLIYALTLSIFPGFLSEDTGSHSLGTWYALVLIAMYNVWDLIGRYIPLLKFLKLESRKGLVIAILSRFLLVPAFYVTAKYGDQGWMIMLTSFLGLSNGYLTVCVLTSAPKGYKGPEQNALGNLLVLFLLGGIFAGVTLDWLWLIGKGW</sequence>
<dbReference type="GO" id="GO:0005886">
    <property type="term" value="C:plasma membrane"/>
    <property type="evidence" value="ECO:0007669"/>
    <property type="project" value="TreeGrafter"/>
</dbReference>
<evidence type="ECO:0000313" key="9">
    <source>
        <dbReference type="Proteomes" id="UP001187192"/>
    </source>
</evidence>
<feature type="transmembrane region" description="Helical" evidence="7">
    <location>
        <begin position="299"/>
        <end position="319"/>
    </location>
</feature>
<feature type="transmembrane region" description="Helical" evidence="7">
    <location>
        <begin position="268"/>
        <end position="287"/>
    </location>
</feature>
<evidence type="ECO:0000256" key="5">
    <source>
        <dbReference type="ARBA" id="ARBA00022989"/>
    </source>
</evidence>
<feature type="transmembrane region" description="Helical" evidence="7">
    <location>
        <begin position="356"/>
        <end position="380"/>
    </location>
</feature>
<dbReference type="GO" id="GO:0005337">
    <property type="term" value="F:nucleoside transmembrane transporter activity"/>
    <property type="evidence" value="ECO:0007669"/>
    <property type="project" value="InterPro"/>
</dbReference>
<dbReference type="AlphaFoldDB" id="A0AA88DTB2"/>
<dbReference type="Pfam" id="PF01733">
    <property type="entry name" value="Nucleoside_tran"/>
    <property type="match status" value="1"/>
</dbReference>
<keyword evidence="4 7" id="KW-0812">Transmembrane</keyword>
<feature type="transmembrane region" description="Helical" evidence="7">
    <location>
        <begin position="151"/>
        <end position="173"/>
    </location>
</feature>
<comment type="subcellular location">
    <subcellularLocation>
        <location evidence="1">Membrane</location>
        <topology evidence="1">Multi-pass membrane protein</topology>
    </subcellularLocation>
</comment>
<evidence type="ECO:0000256" key="2">
    <source>
        <dbReference type="ARBA" id="ARBA00007965"/>
    </source>
</evidence>
<keyword evidence="5 7" id="KW-1133">Transmembrane helix</keyword>
<gene>
    <name evidence="8" type="ORF">TIFTF001_030302</name>
</gene>
<keyword evidence="3" id="KW-0813">Transport</keyword>
<evidence type="ECO:0000256" key="4">
    <source>
        <dbReference type="ARBA" id="ARBA00022692"/>
    </source>
</evidence>
<evidence type="ECO:0000256" key="3">
    <source>
        <dbReference type="ARBA" id="ARBA00022448"/>
    </source>
</evidence>
<comment type="caution">
    <text evidence="8">The sequence shown here is derived from an EMBL/GenBank/DDBJ whole genome shotgun (WGS) entry which is preliminary data.</text>
</comment>